<dbReference type="GO" id="GO:0043565">
    <property type="term" value="F:sequence-specific DNA binding"/>
    <property type="evidence" value="ECO:0007669"/>
    <property type="project" value="InterPro"/>
</dbReference>
<dbReference type="InterPro" id="IPR000831">
    <property type="entry name" value="Trp_repress"/>
</dbReference>
<name>A0A0G0AW76_9BACT</name>
<evidence type="ECO:0000313" key="1">
    <source>
        <dbReference type="EMBL" id="KKP61488.1"/>
    </source>
</evidence>
<dbReference type="GO" id="GO:0003700">
    <property type="term" value="F:DNA-binding transcription factor activity"/>
    <property type="evidence" value="ECO:0007669"/>
    <property type="project" value="InterPro"/>
</dbReference>
<accession>A0A0G0AW76</accession>
<dbReference type="Gene3D" id="1.10.1270.10">
    <property type="entry name" value="TrpR-like"/>
    <property type="match status" value="1"/>
</dbReference>
<dbReference type="InterPro" id="IPR038116">
    <property type="entry name" value="TrpR-like_sf"/>
</dbReference>
<gene>
    <name evidence="1" type="ORF">UR54_C0001G0028</name>
</gene>
<reference evidence="1 2" key="1">
    <citation type="journal article" date="2015" name="Nature">
        <title>rRNA introns, odd ribosomes, and small enigmatic genomes across a large radiation of phyla.</title>
        <authorList>
            <person name="Brown C.T."/>
            <person name="Hug L.A."/>
            <person name="Thomas B.C."/>
            <person name="Sharon I."/>
            <person name="Castelle C.J."/>
            <person name="Singh A."/>
            <person name="Wilkins M.J."/>
            <person name="Williams K.H."/>
            <person name="Banfield J.F."/>
        </authorList>
    </citation>
    <scope>NUCLEOTIDE SEQUENCE [LARGE SCALE GENOMIC DNA]</scope>
</reference>
<comment type="caution">
    <text evidence="1">The sequence shown here is derived from an EMBL/GenBank/DDBJ whole genome shotgun (WGS) entry which is preliminary data.</text>
</comment>
<proteinExistence type="predicted"/>
<evidence type="ECO:0008006" key="3">
    <source>
        <dbReference type="Google" id="ProtNLM"/>
    </source>
</evidence>
<dbReference type="InterPro" id="IPR010921">
    <property type="entry name" value="Trp_repressor/repl_initiator"/>
</dbReference>
<protein>
    <recommendedName>
        <fullName evidence="3">TrpR like protein, YerC/YecD</fullName>
    </recommendedName>
</protein>
<dbReference type="Proteomes" id="UP000034688">
    <property type="component" value="Unassembled WGS sequence"/>
</dbReference>
<dbReference type="AlphaFoldDB" id="A0A0G0AW76"/>
<organism evidence="1 2">
    <name type="scientific">Candidatus Roizmanbacteria bacterium GW2011_GWA2_34_18</name>
    <dbReference type="NCBI Taxonomy" id="1618477"/>
    <lineage>
        <taxon>Bacteria</taxon>
        <taxon>Candidatus Roizmaniibacteriota</taxon>
    </lineage>
</organism>
<dbReference type="Pfam" id="PF01371">
    <property type="entry name" value="Trp_repressor"/>
    <property type="match status" value="1"/>
</dbReference>
<evidence type="ECO:0000313" key="2">
    <source>
        <dbReference type="Proteomes" id="UP000034688"/>
    </source>
</evidence>
<dbReference type="EMBL" id="LBPP01000001">
    <property type="protein sequence ID" value="KKP61488.1"/>
    <property type="molecule type" value="Genomic_DNA"/>
</dbReference>
<sequence length="146" mass="17443">MARISKKPINEEILIKIYRLFYEVFSRYESQEDFLLILEDILSPTEKIMIAKRIGIIYLLIKKADYRDISEVLKVSSATVVFYAATFYKRNSRVINLINNMLKKEKVLNFLDDLFADLMIHPGVYKGHWQMHWDHKRKQEERKTLG</sequence>
<dbReference type="SUPFAM" id="SSF48295">
    <property type="entry name" value="TrpR-like"/>
    <property type="match status" value="1"/>
</dbReference>